<dbReference type="EMBL" id="SUNI01000008">
    <property type="protein sequence ID" value="TJZ91686.1"/>
    <property type="molecule type" value="Genomic_DNA"/>
</dbReference>
<dbReference type="AlphaFoldDB" id="A0A4U0RA17"/>
<sequence>MAATTTAASAQSTGPQLPLTTDQTLALLPDPESYRLIILDEGLTPEAVQEIGTMIIDKLGEDHFFGAVAAHVPENSQQLAIRIRAKLHSLKAAEQAALSDCEEERTEAASRCRLIGQIVPEEWDADTPQLSHDVMYALERGADELDGPIYVARSRQTAAWAIWGGDDTRQSALDECNAAVRATGTEPDCDIVVDDTP</sequence>
<reference evidence="1 2" key="1">
    <citation type="submission" date="2019-04" db="EMBL/GenBank/DDBJ databases">
        <authorList>
            <person name="Li J."/>
        </authorList>
    </citation>
    <scope>NUCLEOTIDE SEQUENCE [LARGE SCALE GENOMIC DNA]</scope>
    <source>
        <strain evidence="1 2">KCTC 42687</strain>
    </source>
</reference>
<protein>
    <submittedName>
        <fullName evidence="1">Uncharacterized protein</fullName>
    </submittedName>
</protein>
<proteinExistence type="predicted"/>
<evidence type="ECO:0000313" key="1">
    <source>
        <dbReference type="EMBL" id="TJZ91686.1"/>
    </source>
</evidence>
<dbReference type="RefSeq" id="WP_136886036.1">
    <property type="nucleotide sequence ID" value="NZ_SUNI01000008.1"/>
</dbReference>
<keyword evidence="2" id="KW-1185">Reference proteome</keyword>
<dbReference type="Proteomes" id="UP000309747">
    <property type="component" value="Unassembled WGS sequence"/>
</dbReference>
<name>A0A4U0RA17_9RHOB</name>
<evidence type="ECO:0000313" key="2">
    <source>
        <dbReference type="Proteomes" id="UP000309747"/>
    </source>
</evidence>
<accession>A0A4U0RA17</accession>
<organism evidence="1 2">
    <name type="scientific">Paracoccus gahaiensis</name>
    <dbReference type="NCBI Taxonomy" id="1706839"/>
    <lineage>
        <taxon>Bacteria</taxon>
        <taxon>Pseudomonadati</taxon>
        <taxon>Pseudomonadota</taxon>
        <taxon>Alphaproteobacteria</taxon>
        <taxon>Rhodobacterales</taxon>
        <taxon>Paracoccaceae</taxon>
        <taxon>Paracoccus</taxon>
    </lineage>
</organism>
<gene>
    <name evidence="1" type="ORF">FA743_10345</name>
</gene>
<dbReference type="OrthoDB" id="7770213at2"/>
<comment type="caution">
    <text evidence="1">The sequence shown here is derived from an EMBL/GenBank/DDBJ whole genome shotgun (WGS) entry which is preliminary data.</text>
</comment>